<reference evidence="2" key="1">
    <citation type="journal article" date="2019" name="Int. J. Syst. Evol. Microbiol.">
        <title>The Global Catalogue of Microorganisms (GCM) 10K type strain sequencing project: providing services to taxonomists for standard genome sequencing and annotation.</title>
        <authorList>
            <consortium name="The Broad Institute Genomics Platform"/>
            <consortium name="The Broad Institute Genome Sequencing Center for Infectious Disease"/>
            <person name="Wu L."/>
            <person name="Ma J."/>
        </authorList>
    </citation>
    <scope>NUCLEOTIDE SEQUENCE [LARGE SCALE GENOMIC DNA]</scope>
    <source>
        <strain evidence="2">JCM 11650</strain>
    </source>
</reference>
<sequence length="272" mass="28144">MPQQSLRTERDAAAAYELLSTASEDPAVLAVLTDEELTALAGAEAAALAGTPFLDESELERGAAAAIALRSLVARGLVQLTDEGRETEGEDLATGAEPRRAAQLDRTLAGLLTLRTSPLALVHLTRRVADQTTSLLLSLHPHGGVLEELITADGFHHFSLPAREAVPARLARYVDADQVAGEADGATTTATAAELDAGTTEISRRLQDARALTVVTSADGGTSSQLTVVATTDAVLAMDTPQDAGERVEVRELGTSGLEALLAAALPDPAAL</sequence>
<comment type="caution">
    <text evidence="1">The sequence shown here is derived from an EMBL/GenBank/DDBJ whole genome shotgun (WGS) entry which is preliminary data.</text>
</comment>
<dbReference type="Proteomes" id="UP001597280">
    <property type="component" value="Unassembled WGS sequence"/>
</dbReference>
<keyword evidence="2" id="KW-1185">Reference proteome</keyword>
<evidence type="ECO:0000313" key="2">
    <source>
        <dbReference type="Proteomes" id="UP001597280"/>
    </source>
</evidence>
<evidence type="ECO:0008006" key="3">
    <source>
        <dbReference type="Google" id="ProtNLM"/>
    </source>
</evidence>
<name>A0ABW4PRN4_9MICO</name>
<evidence type="ECO:0000313" key="1">
    <source>
        <dbReference type="EMBL" id="MFD1833471.1"/>
    </source>
</evidence>
<dbReference type="RefSeq" id="WP_343903231.1">
    <property type="nucleotide sequence ID" value="NZ_BAAAIS010000001.1"/>
</dbReference>
<organism evidence="1 2">
    <name type="scientific">Brachybacterium rhamnosum</name>
    <dbReference type="NCBI Taxonomy" id="173361"/>
    <lineage>
        <taxon>Bacteria</taxon>
        <taxon>Bacillati</taxon>
        <taxon>Actinomycetota</taxon>
        <taxon>Actinomycetes</taxon>
        <taxon>Micrococcales</taxon>
        <taxon>Dermabacteraceae</taxon>
        <taxon>Brachybacterium</taxon>
    </lineage>
</organism>
<protein>
    <recommendedName>
        <fullName evidence="3">DNA-binding protein</fullName>
    </recommendedName>
</protein>
<dbReference type="EMBL" id="JBHUFL010000001">
    <property type="protein sequence ID" value="MFD1833471.1"/>
    <property type="molecule type" value="Genomic_DNA"/>
</dbReference>
<accession>A0ABW4PRN4</accession>
<gene>
    <name evidence="1" type="ORF">ACFSDA_00160</name>
</gene>
<proteinExistence type="predicted"/>